<feature type="compositionally biased region" description="Basic residues" evidence="1">
    <location>
        <begin position="74"/>
        <end position="85"/>
    </location>
</feature>
<evidence type="ECO:0000313" key="3">
    <source>
        <dbReference type="Proteomes" id="UP001138540"/>
    </source>
</evidence>
<dbReference type="Proteomes" id="UP001138540">
    <property type="component" value="Unassembled WGS sequence"/>
</dbReference>
<sequence length="85" mass="9249">MSEDRDQTIKDRAYAIWEAEGRPEGRSQDHWLRAEQELDGDAAPSIDAAQQAVAEQPETAPETSEAVPAAAPRRAGRPKKKAPVA</sequence>
<reference evidence="2 3" key="1">
    <citation type="submission" date="2020-08" db="EMBL/GenBank/DDBJ databases">
        <title>Exploring microbial biodiversity for novel pathways involved in the catabolism of aromatic compounds derived from lignin.</title>
        <authorList>
            <person name="Elkins J."/>
        </authorList>
    </citation>
    <scope>NUCLEOTIDE SEQUENCE [LARGE SCALE GENOMIC DNA]</scope>
    <source>
        <strain evidence="2 3">B1D3A</strain>
    </source>
</reference>
<dbReference type="RefSeq" id="WP_184150899.1">
    <property type="nucleotide sequence ID" value="NZ_JACHKA010000001.1"/>
</dbReference>
<dbReference type="EMBL" id="JACHKA010000001">
    <property type="protein sequence ID" value="MBB5985038.1"/>
    <property type="molecule type" value="Genomic_DNA"/>
</dbReference>
<dbReference type="InterPro" id="IPR021327">
    <property type="entry name" value="DUF2934"/>
</dbReference>
<comment type="caution">
    <text evidence="2">The sequence shown here is derived from an EMBL/GenBank/DDBJ whole genome shotgun (WGS) entry which is preliminary data.</text>
</comment>
<name>A0ABR6NCP7_9SPHN</name>
<organism evidence="2 3">
    <name type="scientific">Sphingobium lignivorans</name>
    <dbReference type="NCBI Taxonomy" id="2735886"/>
    <lineage>
        <taxon>Bacteria</taxon>
        <taxon>Pseudomonadati</taxon>
        <taxon>Pseudomonadota</taxon>
        <taxon>Alphaproteobacteria</taxon>
        <taxon>Sphingomonadales</taxon>
        <taxon>Sphingomonadaceae</taxon>
        <taxon>Sphingobium</taxon>
    </lineage>
</organism>
<keyword evidence="3" id="KW-1185">Reference proteome</keyword>
<feature type="region of interest" description="Disordered" evidence="1">
    <location>
        <begin position="38"/>
        <end position="85"/>
    </location>
</feature>
<proteinExistence type="predicted"/>
<protein>
    <submittedName>
        <fullName evidence="2">Membrane protein</fullName>
    </submittedName>
</protein>
<evidence type="ECO:0000313" key="2">
    <source>
        <dbReference type="EMBL" id="MBB5985038.1"/>
    </source>
</evidence>
<accession>A0ABR6NCP7</accession>
<dbReference type="Pfam" id="PF11154">
    <property type="entry name" value="DUF2934"/>
    <property type="match status" value="1"/>
</dbReference>
<evidence type="ECO:0000256" key="1">
    <source>
        <dbReference type="SAM" id="MobiDB-lite"/>
    </source>
</evidence>
<gene>
    <name evidence="2" type="ORF">HNP60_001012</name>
</gene>